<accession>A0ABP7FIB4</accession>
<dbReference type="RefSeq" id="WP_344755078.1">
    <property type="nucleotide sequence ID" value="NZ_BAABAE010000003.1"/>
</dbReference>
<dbReference type="InterPro" id="IPR032586">
    <property type="entry name" value="UxaE"/>
</dbReference>
<keyword evidence="2" id="KW-1185">Reference proteome</keyword>
<evidence type="ECO:0000313" key="2">
    <source>
        <dbReference type="Proteomes" id="UP001501004"/>
    </source>
</evidence>
<proteinExistence type="predicted"/>
<protein>
    <submittedName>
        <fullName evidence="1">Tagaturonate epimerase family protein</fullName>
    </submittedName>
</protein>
<dbReference type="EMBL" id="BAABAE010000003">
    <property type="protein sequence ID" value="GAA3739391.1"/>
    <property type="molecule type" value="Genomic_DNA"/>
</dbReference>
<sequence length="443" mass="48646">MASEGDGGTILEGPLSAKNAAMVRAKMPVLKPRPIGLLASAGVGDRLGLATAGQVRAFRKSGSGIMPVFAQQSAREMDRLGRTPQRVLDDATFGCLQAGWDRPVGADADHLKSTDEVDRCLDAGFTSFTLDPGDHVRHLEGEPSDAQLAELPWGELEDTADAMMRRYAGRSIDLGDSVLRIPEGDIRFAAAKYGPAVAHVVSMYRHLMGRAKHPVEVEVSVDETDDVTTLIEHVYLATEMKRLGMEWVSFAPRYVGRFEKGVDYIGDRDELYRSLVQHSNIARAFGPYKISLHSGSDKFSIYDLVVEATGRLVHLKTSGTNYLVALDIAAQFAPELFREVYEVSREAYRGARSSYHVSAQLDRTPDIGEVPDERLPDLVASFDSRQILHVGYGAVLRTEDGTGPSSADAALRELLETRVDEYESLLESHIGRHLAPFSLMETR</sequence>
<gene>
    <name evidence="1" type="ORF">GCM10022239_13740</name>
</gene>
<dbReference type="InterPro" id="IPR013785">
    <property type="entry name" value="Aldolase_TIM"/>
</dbReference>
<name>A0ABP7FIB4_9MICO</name>
<dbReference type="Gene3D" id="3.20.20.70">
    <property type="entry name" value="Aldolase class I"/>
    <property type="match status" value="1"/>
</dbReference>
<dbReference type="Pfam" id="PF16257">
    <property type="entry name" value="UxaE"/>
    <property type="match status" value="1"/>
</dbReference>
<organism evidence="1 2">
    <name type="scientific">Leifsonella bigeumensis</name>
    <dbReference type="NCBI Taxonomy" id="433643"/>
    <lineage>
        <taxon>Bacteria</taxon>
        <taxon>Bacillati</taxon>
        <taxon>Actinomycetota</taxon>
        <taxon>Actinomycetes</taxon>
        <taxon>Micrococcales</taxon>
        <taxon>Microbacteriaceae</taxon>
        <taxon>Leifsonella</taxon>
    </lineage>
</organism>
<evidence type="ECO:0000313" key="1">
    <source>
        <dbReference type="EMBL" id="GAA3739391.1"/>
    </source>
</evidence>
<comment type="caution">
    <text evidence="1">The sequence shown here is derived from an EMBL/GenBank/DDBJ whole genome shotgun (WGS) entry which is preliminary data.</text>
</comment>
<reference evidence="2" key="1">
    <citation type="journal article" date="2019" name="Int. J. Syst. Evol. Microbiol.">
        <title>The Global Catalogue of Microorganisms (GCM) 10K type strain sequencing project: providing services to taxonomists for standard genome sequencing and annotation.</title>
        <authorList>
            <consortium name="The Broad Institute Genomics Platform"/>
            <consortium name="The Broad Institute Genome Sequencing Center for Infectious Disease"/>
            <person name="Wu L."/>
            <person name="Ma J."/>
        </authorList>
    </citation>
    <scope>NUCLEOTIDE SEQUENCE [LARGE SCALE GENOMIC DNA]</scope>
    <source>
        <strain evidence="2">JCM 16949</strain>
    </source>
</reference>
<dbReference type="Proteomes" id="UP001501004">
    <property type="component" value="Unassembled WGS sequence"/>
</dbReference>